<protein>
    <submittedName>
        <fullName evidence="1">Uncharacterized protein</fullName>
    </submittedName>
</protein>
<organism evidence="1 2">
    <name type="scientific">Collinsella tanakaei</name>
    <dbReference type="NCBI Taxonomy" id="626935"/>
    <lineage>
        <taxon>Bacteria</taxon>
        <taxon>Bacillati</taxon>
        <taxon>Actinomycetota</taxon>
        <taxon>Coriobacteriia</taxon>
        <taxon>Coriobacteriales</taxon>
        <taxon>Coriobacteriaceae</taxon>
        <taxon>Collinsella</taxon>
    </lineage>
</organism>
<evidence type="ECO:0000313" key="1">
    <source>
        <dbReference type="EMBL" id="RGL12361.1"/>
    </source>
</evidence>
<proteinExistence type="predicted"/>
<accession>A0A3E4QZ51</accession>
<dbReference type="Proteomes" id="UP000260943">
    <property type="component" value="Unassembled WGS sequence"/>
</dbReference>
<dbReference type="EMBL" id="QSRJ01000001">
    <property type="protein sequence ID" value="RGL12361.1"/>
    <property type="molecule type" value="Genomic_DNA"/>
</dbReference>
<gene>
    <name evidence="1" type="ORF">DXC81_01520</name>
</gene>
<reference evidence="1 2" key="1">
    <citation type="submission" date="2018-08" db="EMBL/GenBank/DDBJ databases">
        <title>A genome reference for cultivated species of the human gut microbiota.</title>
        <authorList>
            <person name="Zou Y."/>
            <person name="Xue W."/>
            <person name="Luo G."/>
        </authorList>
    </citation>
    <scope>NUCLEOTIDE SEQUENCE [LARGE SCALE GENOMIC DNA]</scope>
    <source>
        <strain evidence="1 2">TF08-14</strain>
    </source>
</reference>
<name>A0A3E4QZ51_9ACTN</name>
<dbReference type="AlphaFoldDB" id="A0A3E4QZ51"/>
<comment type="caution">
    <text evidence="1">The sequence shown here is derived from an EMBL/GenBank/DDBJ whole genome shotgun (WGS) entry which is preliminary data.</text>
</comment>
<sequence>MQRVFESLIAHHRFVNGAMKAPFLFEMLAVEGCGVEGRPGLRGHPGLRELLDLRGRRDQIARCREMQGMPNNGLVRTLGQIVS</sequence>
<evidence type="ECO:0000313" key="2">
    <source>
        <dbReference type="Proteomes" id="UP000260943"/>
    </source>
</evidence>